<dbReference type="Proteomes" id="UP000030689">
    <property type="component" value="Unassembled WGS sequence"/>
</dbReference>
<keyword evidence="3" id="KW-1185">Reference proteome</keyword>
<reference evidence="2 3" key="1">
    <citation type="journal article" date="2013" name="Front. Plant Sci.">
        <title>The Reference Genome of the Halophytic Plant Eutrema salsugineum.</title>
        <authorList>
            <person name="Yang R."/>
            <person name="Jarvis D.E."/>
            <person name="Chen H."/>
            <person name="Beilstein M.A."/>
            <person name="Grimwood J."/>
            <person name="Jenkins J."/>
            <person name="Shu S."/>
            <person name="Prochnik S."/>
            <person name="Xin M."/>
            <person name="Ma C."/>
            <person name="Schmutz J."/>
            <person name="Wing R.A."/>
            <person name="Mitchell-Olds T."/>
            <person name="Schumaker K.S."/>
            <person name="Wang X."/>
        </authorList>
    </citation>
    <scope>NUCLEOTIDE SEQUENCE [LARGE SCALE GENOMIC DNA]</scope>
</reference>
<name>V4MF72_EUTSA</name>
<dbReference type="EMBL" id="KI517809">
    <property type="protein sequence ID" value="ESQ29926.1"/>
    <property type="molecule type" value="Genomic_DNA"/>
</dbReference>
<evidence type="ECO:0000313" key="3">
    <source>
        <dbReference type="Proteomes" id="UP000030689"/>
    </source>
</evidence>
<gene>
    <name evidence="2" type="ORF">EUTSA_v10012387mg</name>
</gene>
<accession>V4MF72</accession>
<proteinExistence type="predicted"/>
<dbReference type="Gramene" id="ESQ29926">
    <property type="protein sequence ID" value="ESQ29926"/>
    <property type="gene ID" value="EUTSA_v10012387mg"/>
</dbReference>
<dbReference type="KEGG" id="eus:EUTSA_v10012387mg"/>
<protein>
    <submittedName>
        <fullName evidence="2">Uncharacterized protein</fullName>
    </submittedName>
</protein>
<evidence type="ECO:0000256" key="1">
    <source>
        <dbReference type="SAM" id="MobiDB-lite"/>
    </source>
</evidence>
<sequence>MQPKKKTRPLPETKSFVASPSYRRSSGPFPALLLLRLHRRPWSSPLSRFMALNEPMNLAAVSANEAPQLQLHRRLSLMVFITVACNLHHKIICLDARIVDYSRSICFFDGESLWLPAFH</sequence>
<evidence type="ECO:0000313" key="2">
    <source>
        <dbReference type="EMBL" id="ESQ29926.1"/>
    </source>
</evidence>
<organism evidence="2 3">
    <name type="scientific">Eutrema salsugineum</name>
    <name type="common">Saltwater cress</name>
    <name type="synonym">Sisymbrium salsugineum</name>
    <dbReference type="NCBI Taxonomy" id="72664"/>
    <lineage>
        <taxon>Eukaryota</taxon>
        <taxon>Viridiplantae</taxon>
        <taxon>Streptophyta</taxon>
        <taxon>Embryophyta</taxon>
        <taxon>Tracheophyta</taxon>
        <taxon>Spermatophyta</taxon>
        <taxon>Magnoliopsida</taxon>
        <taxon>eudicotyledons</taxon>
        <taxon>Gunneridae</taxon>
        <taxon>Pentapetalae</taxon>
        <taxon>rosids</taxon>
        <taxon>malvids</taxon>
        <taxon>Brassicales</taxon>
        <taxon>Brassicaceae</taxon>
        <taxon>Eutremeae</taxon>
        <taxon>Eutrema</taxon>
    </lineage>
</organism>
<dbReference type="AlphaFoldDB" id="V4MF72"/>
<feature type="region of interest" description="Disordered" evidence="1">
    <location>
        <begin position="1"/>
        <end position="26"/>
    </location>
</feature>